<feature type="compositionally biased region" description="Low complexity" evidence="1">
    <location>
        <begin position="230"/>
        <end position="254"/>
    </location>
</feature>
<feature type="compositionally biased region" description="Basic and acidic residues" evidence="1">
    <location>
        <begin position="308"/>
        <end position="320"/>
    </location>
</feature>
<gene>
    <name evidence="2" type="ORF">QBC47DRAFT_372264</name>
</gene>
<name>A0AAJ0FDN6_9PEZI</name>
<comment type="caution">
    <text evidence="2">The sequence shown here is derived from an EMBL/GenBank/DDBJ whole genome shotgun (WGS) entry which is preliminary data.</text>
</comment>
<keyword evidence="3" id="KW-1185">Reference proteome</keyword>
<sequence length="372" mass="40823">MAGDNTPVERAQFYTREEVAPDQDRLAKVREILQNLPGLPLFWPLRRTDITYRLSIANMLDMYERSAQRHLTTDEIEALAQHTHSFEVSKAWFDAAGTTAGVYLWSTGRKGAYPIPFRKVPADFDNQVFGGKRVPMQLRGRSAFLMWNAARLGFCVLVARMTTSMVSGAFVLPKAALAAKADPRLKGLFEDVRQRQQQQHRRGPGQAPFGARTGQPTQSVSSAPPPPPAVVSSGYSDASPTYTSDTSPSYSGTSQDEGWQDNAGFEESKAETSAPVAGSAPTNQTSGSAWDRLRKSAGVTSGGAGQGEQRRQSSWEERRQRAQKGSSGGGSDQSLDSYAYSQSDEERALAKEQAQREFDAMLERERRGSEQS</sequence>
<feature type="compositionally biased region" description="Basic and acidic residues" evidence="1">
    <location>
        <begin position="344"/>
        <end position="372"/>
    </location>
</feature>
<organism evidence="2 3">
    <name type="scientific">Echria macrotheca</name>
    <dbReference type="NCBI Taxonomy" id="438768"/>
    <lineage>
        <taxon>Eukaryota</taxon>
        <taxon>Fungi</taxon>
        <taxon>Dikarya</taxon>
        <taxon>Ascomycota</taxon>
        <taxon>Pezizomycotina</taxon>
        <taxon>Sordariomycetes</taxon>
        <taxon>Sordariomycetidae</taxon>
        <taxon>Sordariales</taxon>
        <taxon>Schizotheciaceae</taxon>
        <taxon>Echria</taxon>
    </lineage>
</organism>
<protein>
    <submittedName>
        <fullName evidence="2">Uncharacterized protein</fullName>
    </submittedName>
</protein>
<evidence type="ECO:0000313" key="3">
    <source>
        <dbReference type="Proteomes" id="UP001239445"/>
    </source>
</evidence>
<evidence type="ECO:0000256" key="1">
    <source>
        <dbReference type="SAM" id="MobiDB-lite"/>
    </source>
</evidence>
<accession>A0AAJ0FDN6</accession>
<dbReference type="Proteomes" id="UP001239445">
    <property type="component" value="Unassembled WGS sequence"/>
</dbReference>
<dbReference type="AlphaFoldDB" id="A0AAJ0FDN6"/>
<proteinExistence type="predicted"/>
<reference evidence="2" key="1">
    <citation type="submission" date="2023-06" db="EMBL/GenBank/DDBJ databases">
        <title>Genome-scale phylogeny and comparative genomics of the fungal order Sordariales.</title>
        <authorList>
            <consortium name="Lawrence Berkeley National Laboratory"/>
            <person name="Hensen N."/>
            <person name="Bonometti L."/>
            <person name="Westerberg I."/>
            <person name="Brannstrom I.O."/>
            <person name="Guillou S."/>
            <person name="Cros-Aarteil S."/>
            <person name="Calhoun S."/>
            <person name="Haridas S."/>
            <person name="Kuo A."/>
            <person name="Mondo S."/>
            <person name="Pangilinan J."/>
            <person name="Riley R."/>
            <person name="Labutti K."/>
            <person name="Andreopoulos B."/>
            <person name="Lipzen A."/>
            <person name="Chen C."/>
            <person name="Yanf M."/>
            <person name="Daum C."/>
            <person name="Ng V."/>
            <person name="Clum A."/>
            <person name="Steindorff A."/>
            <person name="Ohm R."/>
            <person name="Martin F."/>
            <person name="Silar P."/>
            <person name="Natvig D."/>
            <person name="Lalanne C."/>
            <person name="Gautier V."/>
            <person name="Ament-Velasquez S.L."/>
            <person name="Kruys A."/>
            <person name="Hutchinson M.I."/>
            <person name="Powell A.J."/>
            <person name="Barry K."/>
            <person name="Miller A.N."/>
            <person name="Grigoriev I.V."/>
            <person name="Debuchy R."/>
            <person name="Gladieux P."/>
            <person name="Thoren M.H."/>
            <person name="Johannesson H."/>
        </authorList>
    </citation>
    <scope>NUCLEOTIDE SEQUENCE</scope>
    <source>
        <strain evidence="2">PSN4</strain>
    </source>
</reference>
<evidence type="ECO:0000313" key="2">
    <source>
        <dbReference type="EMBL" id="KAK1759523.1"/>
    </source>
</evidence>
<feature type="region of interest" description="Disordered" evidence="1">
    <location>
        <begin position="193"/>
        <end position="372"/>
    </location>
</feature>
<dbReference type="EMBL" id="MU839828">
    <property type="protein sequence ID" value="KAK1759523.1"/>
    <property type="molecule type" value="Genomic_DNA"/>
</dbReference>
<feature type="compositionally biased region" description="Polar residues" evidence="1">
    <location>
        <begin position="332"/>
        <end position="342"/>
    </location>
</feature>